<dbReference type="Pfam" id="PF00593">
    <property type="entry name" value="TonB_dep_Rec_b-barrel"/>
    <property type="match status" value="1"/>
</dbReference>
<dbReference type="PROSITE" id="PS52016">
    <property type="entry name" value="TONB_DEPENDENT_REC_3"/>
    <property type="match status" value="1"/>
</dbReference>
<evidence type="ECO:0000256" key="4">
    <source>
        <dbReference type="ARBA" id="ARBA00022496"/>
    </source>
</evidence>
<evidence type="ECO:0000256" key="9">
    <source>
        <dbReference type="ARBA" id="ARBA00023077"/>
    </source>
</evidence>
<evidence type="ECO:0000256" key="12">
    <source>
        <dbReference type="PROSITE-ProRule" id="PRU01360"/>
    </source>
</evidence>
<name>A0ABN6S4L3_9BACT</name>
<dbReference type="InterPro" id="IPR010917">
    <property type="entry name" value="TonB_rcpt_CS"/>
</dbReference>
<keyword evidence="11 12" id="KW-0998">Cell outer membrane</keyword>
<keyword evidence="4" id="KW-0410">Iron transport</keyword>
<accession>A0ABN6S4L3</accession>
<keyword evidence="8" id="KW-0406">Ion transport</keyword>
<dbReference type="InterPro" id="IPR012910">
    <property type="entry name" value="Plug_dom"/>
</dbReference>
<evidence type="ECO:0000256" key="2">
    <source>
        <dbReference type="ARBA" id="ARBA00022448"/>
    </source>
</evidence>
<dbReference type="Proteomes" id="UP001317742">
    <property type="component" value="Chromosome"/>
</dbReference>
<keyword evidence="7" id="KW-0408">Iron</keyword>
<dbReference type="EMBL" id="AP026709">
    <property type="protein sequence ID" value="BDQ37253.1"/>
    <property type="molecule type" value="Genomic_DNA"/>
</dbReference>
<evidence type="ECO:0000256" key="5">
    <source>
        <dbReference type="ARBA" id="ARBA00022692"/>
    </source>
</evidence>
<evidence type="ECO:0000256" key="11">
    <source>
        <dbReference type="ARBA" id="ARBA00023237"/>
    </source>
</evidence>
<dbReference type="Pfam" id="PF07715">
    <property type="entry name" value="Plug"/>
    <property type="match status" value="1"/>
</dbReference>
<evidence type="ECO:0000256" key="6">
    <source>
        <dbReference type="ARBA" id="ARBA00022729"/>
    </source>
</evidence>
<comment type="similarity">
    <text evidence="12 13">Belongs to the TonB-dependent receptor family.</text>
</comment>
<dbReference type="PANTHER" id="PTHR32552:SF81">
    <property type="entry name" value="TONB-DEPENDENT OUTER MEMBRANE RECEPTOR"/>
    <property type="match status" value="1"/>
</dbReference>
<organism evidence="16 17">
    <name type="scientific">Pseudodesulfovibrio nedwellii</name>
    <dbReference type="NCBI Taxonomy" id="2973072"/>
    <lineage>
        <taxon>Bacteria</taxon>
        <taxon>Pseudomonadati</taxon>
        <taxon>Thermodesulfobacteriota</taxon>
        <taxon>Desulfovibrionia</taxon>
        <taxon>Desulfovibrionales</taxon>
        <taxon>Desulfovibrionaceae</taxon>
    </lineage>
</organism>
<evidence type="ECO:0000256" key="8">
    <source>
        <dbReference type="ARBA" id="ARBA00023065"/>
    </source>
</evidence>
<evidence type="ECO:0000259" key="14">
    <source>
        <dbReference type="Pfam" id="PF00593"/>
    </source>
</evidence>
<dbReference type="SUPFAM" id="SSF56935">
    <property type="entry name" value="Porins"/>
    <property type="match status" value="1"/>
</dbReference>
<dbReference type="InterPro" id="IPR039426">
    <property type="entry name" value="TonB-dep_rcpt-like"/>
</dbReference>
<keyword evidence="10 12" id="KW-0472">Membrane</keyword>
<gene>
    <name evidence="16" type="ORF">SYK_16130</name>
</gene>
<keyword evidence="3 12" id="KW-1134">Transmembrane beta strand</keyword>
<sequence length="712" mass="79062">MDEMRVVIWSFVFSVFIMGICPEAWAASGDEKTVSNDLILEPVVVKAEKRSEEAQNVPASITVLEQNDIREMGIADMSDLAEHVPNLEFHDFGSSRHGLLFLRGIKSLPGEGPGTGFNVDGVSYSKSYMFGFPLFDVDRIEVLRGAQGTLYGRNTTGGVINIYTAQPGNEFTSTIGTTFGNFGAKELRANVSGPLIEDKLFLGLYGLGDVEEGFMENDVDTGGDDGRSKEGKAGRVKLRYLASEDWDMTLSLDAQHRDDGAFPCRRTERNAYVQGNIFPADDEYHYSHDFEGSQDVDFWGAGLDSKWTTALGTVQSITGYRGYDSSEWIDADFSPLDFMRKSYRQVDKDFSQEFRMMSPDGNGPLKWIAGLYLFHLDSETRVDNIFGADAPSPGMMVQFDTDRQNTGCALFGEGTYTLFSKLDLTLGLRGEYEHAEGDSTRTNVQADGTSTVVSGFDREEDYTALLPKLSLAWHFSEDVMTYAAVAKAHKNGGFNDASAPAGDEAYGEEESWLYEVGVKSFALDKRLMVNLSAFYTTIDSEQLPLFEVSVKQGYLANAGKSHRAGLELESRFKLASSLTLSGNASWIDARFDEYEDEVLGVDYAGKQVFCVPEYSYELALDYRDQVTVDWDLFGRVGVSGVGPQYFDNANTVKQEAYELVNMRLGARWKQLECSLWAKNLLDRQYVAFENTTAGLAEDGKPRTFGVSVDYTF</sequence>
<dbReference type="Gene3D" id="2.40.170.20">
    <property type="entry name" value="TonB-dependent receptor, beta-barrel domain"/>
    <property type="match status" value="1"/>
</dbReference>
<evidence type="ECO:0000256" key="7">
    <source>
        <dbReference type="ARBA" id="ARBA00023004"/>
    </source>
</evidence>
<evidence type="ECO:0000256" key="1">
    <source>
        <dbReference type="ARBA" id="ARBA00004571"/>
    </source>
</evidence>
<dbReference type="CDD" id="cd01347">
    <property type="entry name" value="ligand_gated_channel"/>
    <property type="match status" value="1"/>
</dbReference>
<keyword evidence="9 13" id="KW-0798">TonB box</keyword>
<keyword evidence="5 12" id="KW-0812">Transmembrane</keyword>
<keyword evidence="17" id="KW-1185">Reference proteome</keyword>
<proteinExistence type="inferred from homology"/>
<dbReference type="InterPro" id="IPR036942">
    <property type="entry name" value="Beta-barrel_TonB_sf"/>
</dbReference>
<evidence type="ECO:0000313" key="16">
    <source>
        <dbReference type="EMBL" id="BDQ37253.1"/>
    </source>
</evidence>
<reference evidence="16 17" key="1">
    <citation type="submission" date="2022-08" db="EMBL/GenBank/DDBJ databases">
        <title>Genome Sequence of the sulphate-reducing bacterium, Pseudodesulfovibrio sp. SYK.</title>
        <authorList>
            <person name="Kondo R."/>
            <person name="Kataoka T."/>
        </authorList>
    </citation>
    <scope>NUCLEOTIDE SEQUENCE [LARGE SCALE GENOMIC DNA]</scope>
    <source>
        <strain evidence="16 17">SYK</strain>
    </source>
</reference>
<keyword evidence="6" id="KW-0732">Signal</keyword>
<dbReference type="PANTHER" id="PTHR32552">
    <property type="entry name" value="FERRICHROME IRON RECEPTOR-RELATED"/>
    <property type="match status" value="1"/>
</dbReference>
<dbReference type="PROSITE" id="PS01156">
    <property type="entry name" value="TONB_DEPENDENT_REC_2"/>
    <property type="match status" value="1"/>
</dbReference>
<evidence type="ECO:0000259" key="15">
    <source>
        <dbReference type="Pfam" id="PF07715"/>
    </source>
</evidence>
<evidence type="ECO:0000256" key="10">
    <source>
        <dbReference type="ARBA" id="ARBA00023136"/>
    </source>
</evidence>
<keyword evidence="16" id="KW-0675">Receptor</keyword>
<keyword evidence="2 12" id="KW-0813">Transport</keyword>
<evidence type="ECO:0000313" key="17">
    <source>
        <dbReference type="Proteomes" id="UP001317742"/>
    </source>
</evidence>
<dbReference type="InterPro" id="IPR000531">
    <property type="entry name" value="Beta-barrel_TonB"/>
</dbReference>
<feature type="domain" description="TonB-dependent receptor plug" evidence="15">
    <location>
        <begin position="54"/>
        <end position="159"/>
    </location>
</feature>
<feature type="domain" description="TonB-dependent receptor-like beta-barrel" evidence="14">
    <location>
        <begin position="275"/>
        <end position="680"/>
    </location>
</feature>
<comment type="subcellular location">
    <subcellularLocation>
        <location evidence="1 12">Cell outer membrane</location>
        <topology evidence="1 12">Multi-pass membrane protein</topology>
    </subcellularLocation>
</comment>
<evidence type="ECO:0000256" key="3">
    <source>
        <dbReference type="ARBA" id="ARBA00022452"/>
    </source>
</evidence>
<protein>
    <submittedName>
        <fullName evidence="16">TonB-dependent receptor</fullName>
    </submittedName>
</protein>
<evidence type="ECO:0000256" key="13">
    <source>
        <dbReference type="RuleBase" id="RU003357"/>
    </source>
</evidence>